<sequence length="747" mass="84891">MILKIGKKLRSFHVSELLFLKNNFCFYFLLLLISYTYEISLGEALDNTNCTWTTGGDADWFGQTSTKCYGESAVQSGQITHSQETWLKTHIFGFNKLSFEWMVSTSSSSYDGDFVKFYMNETLKSKQKHDFENWYSMSYTIFDEGNHTLKWAYEKDSSYTYAKDCAWVDKFQVTPVYLVSLEEALDTTDFTWTTGGDADWFGQTAEERVGGSSARSGYIEGDQETWLSTNVEGPQKVSFYWQTSSRDDDLLKFLVNGTLIREIEGYDSYWSKYTHPIFVGGNHTLRWKYQKFWGSHSGEDCGWVDYFQVTPITIGPLGEALDNTALPWTTGGDADWFGQDVDYHFGGSSARSGSIGDDQETWLSTNVEGTQRVSFYWIVSSETDRDVLEFLVDGTSISTISGSQYSWEQITFDIIEEGNHTLRWKYQKNWGSSSGDDCGWVDKIEITPLTMVPLGEALDNTALTWTTGGDTDWFGQNEISYFGGSSAKNGPMDEKEEAWVSTDVYGPKTISFYWMKTNDYDNDYYFYVDGQRTAKACYDEWEYISYDLLDSGKHTIKWLYEKNSGTFTGDDYALLDKFETTPLTIVPLGEALDNTALTWTTGGAVEWYGQNVHYHTGKSAARSGTLTTNSDSWLKTVVNGPNTLTFKYKLDRANAGIALVMFFDDEGDGTTLSSTEEWQSVNVSIMKSGPVEVKWSFYNEHEREDDTIFALLDDVKLSSTTDPAYKVSYLKILFAIIALCHFVIAYF</sequence>
<comment type="caution">
    <text evidence="1">The sequence shown here is derived from an EMBL/GenBank/DDBJ whole genome shotgun (WGS) entry which is preliminary data.</text>
</comment>
<evidence type="ECO:0000313" key="1">
    <source>
        <dbReference type="EMBL" id="KAJ6229898.1"/>
    </source>
</evidence>
<reference evidence="1" key="1">
    <citation type="submission" date="2022-08" db="EMBL/GenBank/DDBJ databases">
        <title>Novel sulfate-reducing endosymbionts in the free-living metamonad Anaeramoeba.</title>
        <authorList>
            <person name="Jerlstrom-Hultqvist J."/>
            <person name="Cepicka I."/>
            <person name="Gallot-Lavallee L."/>
            <person name="Salas-Leiva D."/>
            <person name="Curtis B.A."/>
            <person name="Zahonova K."/>
            <person name="Pipaliya S."/>
            <person name="Dacks J."/>
            <person name="Roger A.J."/>
        </authorList>
    </citation>
    <scope>NUCLEOTIDE SEQUENCE</scope>
    <source>
        <strain evidence="1">Schooner1</strain>
    </source>
</reference>
<name>A0ABQ8XB57_9EUKA</name>
<protein>
    <submittedName>
        <fullName evidence="1">Uncharacterized protein</fullName>
    </submittedName>
</protein>
<dbReference type="EMBL" id="JAOAOG010000317">
    <property type="protein sequence ID" value="KAJ6229898.1"/>
    <property type="molecule type" value="Genomic_DNA"/>
</dbReference>
<evidence type="ECO:0000313" key="2">
    <source>
        <dbReference type="Proteomes" id="UP001150062"/>
    </source>
</evidence>
<dbReference type="Proteomes" id="UP001150062">
    <property type="component" value="Unassembled WGS sequence"/>
</dbReference>
<proteinExistence type="predicted"/>
<accession>A0ABQ8XB57</accession>
<gene>
    <name evidence="1" type="ORF">M0813_07488</name>
</gene>
<keyword evidence="2" id="KW-1185">Reference proteome</keyword>
<organism evidence="1 2">
    <name type="scientific">Anaeramoeba flamelloides</name>
    <dbReference type="NCBI Taxonomy" id="1746091"/>
    <lineage>
        <taxon>Eukaryota</taxon>
        <taxon>Metamonada</taxon>
        <taxon>Anaeramoebidae</taxon>
        <taxon>Anaeramoeba</taxon>
    </lineage>
</organism>